<dbReference type="EMBL" id="CP101989">
    <property type="protein sequence ID" value="UUI63649.1"/>
    <property type="molecule type" value="Genomic_DNA"/>
</dbReference>
<reference evidence="3 4" key="1">
    <citation type="submission" date="2022-07" db="EMBL/GenBank/DDBJ databases">
        <title>Novel species in genus cellulomonas.</title>
        <authorList>
            <person name="Ye L."/>
        </authorList>
    </citation>
    <scope>NUCLEOTIDE SEQUENCE [LARGE SCALE GENOMIC DNA]</scope>
    <source>
        <strain evidence="4">zg-Y908</strain>
    </source>
</reference>
<proteinExistence type="predicted"/>
<dbReference type="RefSeq" id="WP_227563190.1">
    <property type="nucleotide sequence ID" value="NZ_CP101989.1"/>
</dbReference>
<feature type="region of interest" description="Disordered" evidence="1">
    <location>
        <begin position="26"/>
        <end position="63"/>
    </location>
</feature>
<protein>
    <submittedName>
        <fullName evidence="3">Uncharacterized protein</fullName>
    </submittedName>
</protein>
<dbReference type="Proteomes" id="UP001317322">
    <property type="component" value="Chromosome"/>
</dbReference>
<organism evidence="3 4">
    <name type="scientific">Cellulomonas wangsupingiae</name>
    <dbReference type="NCBI Taxonomy" id="2968085"/>
    <lineage>
        <taxon>Bacteria</taxon>
        <taxon>Bacillati</taxon>
        <taxon>Actinomycetota</taxon>
        <taxon>Actinomycetes</taxon>
        <taxon>Micrococcales</taxon>
        <taxon>Cellulomonadaceae</taxon>
        <taxon>Cellulomonas</taxon>
    </lineage>
</organism>
<gene>
    <name evidence="3" type="ORF">NP075_10865</name>
</gene>
<sequence>MPRPSSCALAAAALLCVGLAAGCTAAPSPEPTASVTSPSPSPSPDETLLPVDTDEDSAVGTLAPGFPSALVPVPPGAEVLVSSAEPLPDGRLAISLNVRTGQDAAGLLDAVRAPLVAAGFAESPPSSPEAGLAARTTFSRSDGAELLVVGVLDRDGLRTMTLGGTLAAP</sequence>
<feature type="chain" id="PRO_5047548163" evidence="2">
    <location>
        <begin position="26"/>
        <end position="169"/>
    </location>
</feature>
<evidence type="ECO:0000256" key="1">
    <source>
        <dbReference type="SAM" id="MobiDB-lite"/>
    </source>
</evidence>
<name>A0ABY5JZP1_9CELL</name>
<keyword evidence="4" id="KW-1185">Reference proteome</keyword>
<accession>A0ABY5JZP1</accession>
<keyword evidence="2" id="KW-0732">Signal</keyword>
<evidence type="ECO:0000313" key="3">
    <source>
        <dbReference type="EMBL" id="UUI63649.1"/>
    </source>
</evidence>
<evidence type="ECO:0000256" key="2">
    <source>
        <dbReference type="SAM" id="SignalP"/>
    </source>
</evidence>
<evidence type="ECO:0000313" key="4">
    <source>
        <dbReference type="Proteomes" id="UP001317322"/>
    </source>
</evidence>
<dbReference type="PROSITE" id="PS51257">
    <property type="entry name" value="PROKAR_LIPOPROTEIN"/>
    <property type="match status" value="1"/>
</dbReference>
<feature type="signal peptide" evidence="2">
    <location>
        <begin position="1"/>
        <end position="25"/>
    </location>
</feature>
<feature type="compositionally biased region" description="Low complexity" evidence="1">
    <location>
        <begin position="26"/>
        <end position="38"/>
    </location>
</feature>